<feature type="compositionally biased region" description="Basic and acidic residues" evidence="1">
    <location>
        <begin position="773"/>
        <end position="784"/>
    </location>
</feature>
<evidence type="ECO:0000313" key="2">
    <source>
        <dbReference type="EMBL" id="KAA8496207.1"/>
    </source>
</evidence>
<feature type="compositionally biased region" description="Basic and acidic residues" evidence="1">
    <location>
        <begin position="630"/>
        <end position="644"/>
    </location>
</feature>
<comment type="caution">
    <text evidence="2">The sequence shown here is derived from an EMBL/GenBank/DDBJ whole genome shotgun (WGS) entry which is preliminary data.</text>
</comment>
<evidence type="ECO:0000313" key="3">
    <source>
        <dbReference type="Proteomes" id="UP000324585"/>
    </source>
</evidence>
<feature type="region of interest" description="Disordered" evidence="1">
    <location>
        <begin position="749"/>
        <end position="768"/>
    </location>
</feature>
<feature type="region of interest" description="Disordered" evidence="1">
    <location>
        <begin position="394"/>
        <end position="427"/>
    </location>
</feature>
<organism evidence="2 3">
    <name type="scientific">Porphyridium purpureum</name>
    <name type="common">Red alga</name>
    <name type="synonym">Porphyridium cruentum</name>
    <dbReference type="NCBI Taxonomy" id="35688"/>
    <lineage>
        <taxon>Eukaryota</taxon>
        <taxon>Rhodophyta</taxon>
        <taxon>Bangiophyceae</taxon>
        <taxon>Porphyridiales</taxon>
        <taxon>Porphyridiaceae</taxon>
        <taxon>Porphyridium</taxon>
    </lineage>
</organism>
<protein>
    <submittedName>
        <fullName evidence="2">Uncharacterized protein</fullName>
    </submittedName>
</protein>
<feature type="compositionally biased region" description="Basic and acidic residues" evidence="1">
    <location>
        <begin position="861"/>
        <end position="873"/>
    </location>
</feature>
<evidence type="ECO:0000256" key="1">
    <source>
        <dbReference type="SAM" id="MobiDB-lite"/>
    </source>
</evidence>
<accession>A0A5J4Z0H8</accession>
<dbReference type="Proteomes" id="UP000324585">
    <property type="component" value="Unassembled WGS sequence"/>
</dbReference>
<feature type="region of interest" description="Disordered" evidence="1">
    <location>
        <begin position="773"/>
        <end position="939"/>
    </location>
</feature>
<keyword evidence="3" id="KW-1185">Reference proteome</keyword>
<dbReference type="EMBL" id="VRMN01000003">
    <property type="protein sequence ID" value="KAA8496207.1"/>
    <property type="molecule type" value="Genomic_DNA"/>
</dbReference>
<feature type="compositionally biased region" description="Basic and acidic residues" evidence="1">
    <location>
        <begin position="821"/>
        <end position="830"/>
    </location>
</feature>
<proteinExistence type="predicted"/>
<feature type="region of interest" description="Disordered" evidence="1">
    <location>
        <begin position="73"/>
        <end position="97"/>
    </location>
</feature>
<feature type="compositionally biased region" description="Polar residues" evidence="1">
    <location>
        <begin position="899"/>
        <end position="913"/>
    </location>
</feature>
<sequence>MARPERLPPPRTAAGVQSALASEYGHAPNANGAAAVTQVNSRVVSPWANGSVTVARETLAAPAAPIVSSRIPIGYGRQTPPQPQSVRSAPPAPGATSEEMQAVADSQAPLHDELASIDENGFLVSVQIYDERNKRVETLRQVAFADGVRILRARADAEFRVQASWFRPSSLFFPQSEFPNYAELLVDGNSVCQKYLKRKPDALGEREIWTCVFDRFRPPGDVYQTLKFELRYDVDAAIAAGATLRSLFSSETGVEATSAPRCGTLTVRFRACKPLGRVGTEVPALVPGAARIESDPSRSLICEPTVAAVPGSDAPTSSLRLLKVEFVPSRLQTEICMRYHSEQLFDLLVPEDAFVSDPIHATFNRALNDWIFERVSMDSDDHGLISNENNLLAATSRTRKGKEPVRGAQPGLPSEKNAPPQTGTRPVAEPHLPIVAPIDDALYGDLPLEPEICVAEPTQATEQKVHRLSIDPVARARDLKMFGAFDDDDEELMKELQEEKKVTRLEEVFRPEQAENGLNGASRADAFERPPVHTKAVATDARSNAFEALPNAAPTDRQPENVQSLDDLNDEVSLSQRWYGMGLKTHSNSIAETGDIRTDTVWPLQATNTADSPPIIKEPAARAPSAAQPRFKEKEKGRSSEFGKRAAFLNTGQSMARAFSGKARPPFDRSPLPEPPPFEDDEDVHMHDEGSVKESGNDTTNSGAPLIHPGTTSSQISAPELPLVQDDEDVLMLDKGGVNESRNAATNMIAPSTYRGSPSSNISARELLRLAHDDDVHMHDDRSVRQSGELPTKSVAPDIHPRTPTFQASPPQLPSLEDNEDVHMHEERSVKRSGKAAGYSSADGRDPGTTNFRNRLPPAKADVKAGKSDEGRKQLAVSSSSAPHERAPTSHEASPWRTLPTNTFTETGRANNQEDVEKDDDESRGRWSGRRAQSECNQQ</sequence>
<dbReference type="AlphaFoldDB" id="A0A5J4Z0H8"/>
<gene>
    <name evidence="2" type="ORF">FVE85_2362</name>
</gene>
<name>A0A5J4Z0H8_PORPP</name>
<reference evidence="3" key="1">
    <citation type="journal article" date="2019" name="Nat. Commun.">
        <title>Expansion of phycobilisome linker gene families in mesophilic red algae.</title>
        <authorList>
            <person name="Lee J."/>
            <person name="Kim D."/>
            <person name="Bhattacharya D."/>
            <person name="Yoon H.S."/>
        </authorList>
    </citation>
    <scope>NUCLEOTIDE SEQUENCE [LARGE SCALE GENOMIC DNA]</scope>
    <source>
        <strain evidence="3">CCMP 1328</strain>
    </source>
</reference>
<feature type="compositionally biased region" description="Polar residues" evidence="1">
    <location>
        <begin position="749"/>
        <end position="763"/>
    </location>
</feature>
<feature type="region of interest" description="Disordered" evidence="1">
    <location>
        <begin position="606"/>
        <end position="719"/>
    </location>
</feature>
<feature type="compositionally biased region" description="Basic and acidic residues" evidence="1">
    <location>
        <begin position="684"/>
        <end position="696"/>
    </location>
</feature>